<dbReference type="InterPro" id="IPR017871">
    <property type="entry name" value="ABC_transporter-like_CS"/>
</dbReference>
<dbReference type="RefSeq" id="WP_323277705.1">
    <property type="nucleotide sequence ID" value="NZ_JAYGGQ010000001.1"/>
</dbReference>
<keyword evidence="3" id="KW-0547">Nucleotide-binding</keyword>
<proteinExistence type="inferred from homology"/>
<evidence type="ECO:0000313" key="7">
    <source>
        <dbReference type="Proteomes" id="UP001304769"/>
    </source>
</evidence>
<keyword evidence="2" id="KW-0813">Transport</keyword>
<dbReference type="InterPro" id="IPR027417">
    <property type="entry name" value="P-loop_NTPase"/>
</dbReference>
<dbReference type="PANTHER" id="PTHR42734">
    <property type="entry name" value="METAL TRANSPORT SYSTEM ATP-BINDING PROTEIN TM_0124-RELATED"/>
    <property type="match status" value="1"/>
</dbReference>
<sequence>MNPVRPAIQASGLSYAFGGSKVLEKVTVDVPWGAVTALTGPNGAGKSTLVELLAGVRSPLEGVIERAEDVALVVQRPAVPETLCVTVRDVVTMGTWGDRRRGRGPRSARERARIVGDAIARVEMDGFERRPFFALSGGQRQRVLIAQGLARSAEILVLDEPAAGLDTESQARARTILAEEASRGIAVLCVTHDRADIAAADHVIRLERGTILS</sequence>
<name>A0ABU5T386_9MICC</name>
<evidence type="ECO:0000259" key="5">
    <source>
        <dbReference type="PROSITE" id="PS50893"/>
    </source>
</evidence>
<evidence type="ECO:0000313" key="6">
    <source>
        <dbReference type="EMBL" id="MEA5453959.1"/>
    </source>
</evidence>
<gene>
    <name evidence="6" type="ORF">SPF06_04410</name>
</gene>
<evidence type="ECO:0000256" key="1">
    <source>
        <dbReference type="ARBA" id="ARBA00005417"/>
    </source>
</evidence>
<evidence type="ECO:0000256" key="3">
    <source>
        <dbReference type="ARBA" id="ARBA00022741"/>
    </source>
</evidence>
<protein>
    <submittedName>
        <fullName evidence="6">ATP-binding cassette domain-containing protein</fullName>
    </submittedName>
</protein>
<dbReference type="SMART" id="SM00382">
    <property type="entry name" value="AAA"/>
    <property type="match status" value="1"/>
</dbReference>
<organism evidence="6 7">
    <name type="scientific">Sinomonas terricola</name>
    <dbReference type="NCBI Taxonomy" id="3110330"/>
    <lineage>
        <taxon>Bacteria</taxon>
        <taxon>Bacillati</taxon>
        <taxon>Actinomycetota</taxon>
        <taxon>Actinomycetes</taxon>
        <taxon>Micrococcales</taxon>
        <taxon>Micrococcaceae</taxon>
        <taxon>Sinomonas</taxon>
    </lineage>
</organism>
<dbReference type="GO" id="GO:0005524">
    <property type="term" value="F:ATP binding"/>
    <property type="evidence" value="ECO:0007669"/>
    <property type="project" value="UniProtKB-KW"/>
</dbReference>
<accession>A0ABU5T386</accession>
<dbReference type="PROSITE" id="PS50893">
    <property type="entry name" value="ABC_TRANSPORTER_2"/>
    <property type="match status" value="1"/>
</dbReference>
<dbReference type="PROSITE" id="PS00211">
    <property type="entry name" value="ABC_TRANSPORTER_1"/>
    <property type="match status" value="1"/>
</dbReference>
<reference evidence="6 7" key="1">
    <citation type="submission" date="2023-12" db="EMBL/GenBank/DDBJ databases">
        <title>Sinomonas terricola sp. nov, isolated from litchi orchard soil in Guangdong, PR China.</title>
        <authorList>
            <person name="Jiaxin W."/>
            <person name="Yang Z."/>
            <person name="Honghui Z."/>
        </authorList>
    </citation>
    <scope>NUCLEOTIDE SEQUENCE [LARGE SCALE GENOMIC DNA]</scope>
    <source>
        <strain evidence="6 7">JGH33</strain>
    </source>
</reference>
<dbReference type="InterPro" id="IPR003593">
    <property type="entry name" value="AAA+_ATPase"/>
</dbReference>
<dbReference type="EMBL" id="JAYGGQ010000001">
    <property type="protein sequence ID" value="MEA5453959.1"/>
    <property type="molecule type" value="Genomic_DNA"/>
</dbReference>
<feature type="domain" description="ABC transporter" evidence="5">
    <location>
        <begin position="8"/>
        <end position="212"/>
    </location>
</feature>
<comment type="similarity">
    <text evidence="1">Belongs to the ABC transporter superfamily.</text>
</comment>
<dbReference type="InterPro" id="IPR050153">
    <property type="entry name" value="Metal_Ion_Import_ABC"/>
</dbReference>
<evidence type="ECO:0000256" key="4">
    <source>
        <dbReference type="ARBA" id="ARBA00022840"/>
    </source>
</evidence>
<comment type="caution">
    <text evidence="6">The sequence shown here is derived from an EMBL/GenBank/DDBJ whole genome shotgun (WGS) entry which is preliminary data.</text>
</comment>
<evidence type="ECO:0000256" key="2">
    <source>
        <dbReference type="ARBA" id="ARBA00022448"/>
    </source>
</evidence>
<dbReference type="PANTHER" id="PTHR42734:SF5">
    <property type="entry name" value="IRON TRANSPORT SYSTEM ATP-BINDING PROTEIN HI_0361-RELATED"/>
    <property type="match status" value="1"/>
</dbReference>
<dbReference type="Proteomes" id="UP001304769">
    <property type="component" value="Unassembled WGS sequence"/>
</dbReference>
<keyword evidence="4 6" id="KW-0067">ATP-binding</keyword>
<dbReference type="Gene3D" id="3.40.50.300">
    <property type="entry name" value="P-loop containing nucleotide triphosphate hydrolases"/>
    <property type="match status" value="1"/>
</dbReference>
<dbReference type="SUPFAM" id="SSF52540">
    <property type="entry name" value="P-loop containing nucleoside triphosphate hydrolases"/>
    <property type="match status" value="1"/>
</dbReference>
<keyword evidence="7" id="KW-1185">Reference proteome</keyword>
<dbReference type="Pfam" id="PF00005">
    <property type="entry name" value="ABC_tran"/>
    <property type="match status" value="1"/>
</dbReference>
<dbReference type="InterPro" id="IPR003439">
    <property type="entry name" value="ABC_transporter-like_ATP-bd"/>
</dbReference>